<dbReference type="Pfam" id="PF05368">
    <property type="entry name" value="NmrA"/>
    <property type="match status" value="1"/>
</dbReference>
<proteinExistence type="predicted"/>
<dbReference type="STRING" id="53378.BRW65_18055"/>
<keyword evidence="3" id="KW-1185">Reference proteome</keyword>
<dbReference type="InterPro" id="IPR008030">
    <property type="entry name" value="NmrA-like"/>
</dbReference>
<protein>
    <recommendedName>
        <fullName evidence="1">NmrA-like domain-containing protein</fullName>
    </recommendedName>
</protein>
<dbReference type="EMBL" id="MPNT01000016">
    <property type="protein sequence ID" value="OJZ71995.1"/>
    <property type="molecule type" value="Genomic_DNA"/>
</dbReference>
<dbReference type="RefSeq" id="WP_073877014.1">
    <property type="nucleotide sequence ID" value="NZ_MPNT01000016.1"/>
</dbReference>
<evidence type="ECO:0000259" key="1">
    <source>
        <dbReference type="Pfam" id="PF05368"/>
    </source>
</evidence>
<dbReference type="OrthoDB" id="285016at2"/>
<dbReference type="PANTHER" id="PTHR43162">
    <property type="match status" value="1"/>
</dbReference>
<organism evidence="2 3">
    <name type="scientific">Mycobacterium paraffinicum</name>
    <dbReference type="NCBI Taxonomy" id="53378"/>
    <lineage>
        <taxon>Bacteria</taxon>
        <taxon>Bacillati</taxon>
        <taxon>Actinomycetota</taxon>
        <taxon>Actinomycetes</taxon>
        <taxon>Mycobacteriales</taxon>
        <taxon>Mycobacteriaceae</taxon>
        <taxon>Mycobacterium</taxon>
    </lineage>
</organism>
<accession>A0A1Q4HS93</accession>
<evidence type="ECO:0000313" key="2">
    <source>
        <dbReference type="EMBL" id="OJZ71995.1"/>
    </source>
</evidence>
<evidence type="ECO:0000313" key="3">
    <source>
        <dbReference type="Proteomes" id="UP000186438"/>
    </source>
</evidence>
<name>A0A1Q4HS93_9MYCO</name>
<dbReference type="AlphaFoldDB" id="A0A1Q4HS93"/>
<sequence>MTTATPSGDPLFLVTGATGQSGSHAVALLRERGLRVRALARGQDERAQRLRDLGAEVLEVDIFNYTQIRDATEGVHAAYFNFPPAPGYVEAAAKFADAATSSGVHAVVEMSQRGIRPEMSGRVGLQHWIVERLFDRTPMVTTHLRATIFLHWLENFWVRPSADEGLLRLPVGDARFAPINTFDAARVAVAVLQDPDAHDRQRYDLFGAEELDWHQIAAKVQATLGIPVRYESVEIAEMNAALTAGGIPGWLVHHHADVAQEIRDGIFSGMNDLVMTISGAPPATIEQSVEINRAFYDTNGPLALTDELLGRR</sequence>
<dbReference type="PANTHER" id="PTHR43162:SF1">
    <property type="entry name" value="PRESTALK A DIFFERENTIATION PROTEIN A"/>
    <property type="match status" value="1"/>
</dbReference>
<dbReference type="SUPFAM" id="SSF51735">
    <property type="entry name" value="NAD(P)-binding Rossmann-fold domains"/>
    <property type="match status" value="1"/>
</dbReference>
<dbReference type="Gene3D" id="3.40.50.720">
    <property type="entry name" value="NAD(P)-binding Rossmann-like Domain"/>
    <property type="match status" value="1"/>
</dbReference>
<gene>
    <name evidence="2" type="ORF">BRW65_18055</name>
</gene>
<dbReference type="InterPro" id="IPR051604">
    <property type="entry name" value="Ergot_Alk_Oxidoreductase"/>
</dbReference>
<feature type="domain" description="NmrA-like" evidence="1">
    <location>
        <begin position="13"/>
        <end position="237"/>
    </location>
</feature>
<dbReference type="InterPro" id="IPR036291">
    <property type="entry name" value="NAD(P)-bd_dom_sf"/>
</dbReference>
<reference evidence="2 3" key="1">
    <citation type="submission" date="2016-11" db="EMBL/GenBank/DDBJ databases">
        <title>Genome sequences of unsequenced Mycobacteria.</title>
        <authorList>
            <person name="Greninger A.L."/>
            <person name="Fang F."/>
            <person name="Jerome K.R."/>
        </authorList>
    </citation>
    <scope>NUCLEOTIDE SEQUENCE [LARGE SCALE GENOMIC DNA]</scope>
    <source>
        <strain evidence="2 3">M11</strain>
    </source>
</reference>
<comment type="caution">
    <text evidence="2">The sequence shown here is derived from an EMBL/GenBank/DDBJ whole genome shotgun (WGS) entry which is preliminary data.</text>
</comment>
<dbReference type="Proteomes" id="UP000186438">
    <property type="component" value="Unassembled WGS sequence"/>
</dbReference>
<dbReference type="Gene3D" id="3.90.25.10">
    <property type="entry name" value="UDP-galactose 4-epimerase, domain 1"/>
    <property type="match status" value="1"/>
</dbReference>